<dbReference type="AlphaFoldDB" id="A0A0P0X277"/>
<keyword evidence="3" id="KW-1185">Reference proteome</keyword>
<reference evidence="2 3" key="2">
    <citation type="journal article" date="2013" name="Plant Cell Physiol.">
        <title>Rice Annotation Project Database (RAP-DB): an integrative and interactive database for rice genomics.</title>
        <authorList>
            <person name="Sakai H."/>
            <person name="Lee S.S."/>
            <person name="Tanaka T."/>
            <person name="Numa H."/>
            <person name="Kim J."/>
            <person name="Kawahara Y."/>
            <person name="Wakimoto H."/>
            <person name="Yang C.C."/>
            <person name="Iwamoto M."/>
            <person name="Abe T."/>
            <person name="Yamada Y."/>
            <person name="Muto A."/>
            <person name="Inokuchi H."/>
            <person name="Ikemura T."/>
            <person name="Matsumoto T."/>
            <person name="Sasaki T."/>
            <person name="Itoh T."/>
        </authorList>
    </citation>
    <scope>NUCLEOTIDE SEQUENCE [LARGE SCALE GENOMIC DNA]</scope>
    <source>
        <strain evidence="3">cv. Nipponbare</strain>
    </source>
</reference>
<organism evidence="2 3">
    <name type="scientific">Oryza sativa subsp. japonica</name>
    <name type="common">Rice</name>
    <dbReference type="NCBI Taxonomy" id="39947"/>
    <lineage>
        <taxon>Eukaryota</taxon>
        <taxon>Viridiplantae</taxon>
        <taxon>Streptophyta</taxon>
        <taxon>Embryophyta</taxon>
        <taxon>Tracheophyta</taxon>
        <taxon>Spermatophyta</taxon>
        <taxon>Magnoliopsida</taxon>
        <taxon>Liliopsida</taxon>
        <taxon>Poales</taxon>
        <taxon>Poaceae</taxon>
        <taxon>BOP clade</taxon>
        <taxon>Oryzoideae</taxon>
        <taxon>Oryzeae</taxon>
        <taxon>Oryzinae</taxon>
        <taxon>Oryza</taxon>
        <taxon>Oryza sativa</taxon>
    </lineage>
</organism>
<reference evidence="2 3" key="3">
    <citation type="journal article" date="2013" name="Rice">
        <title>Improvement of the Oryza sativa Nipponbare reference genome using next generation sequence and optical map data.</title>
        <authorList>
            <person name="Kawahara Y."/>
            <person name="de la Bastide M."/>
            <person name="Hamilton J.P."/>
            <person name="Kanamori H."/>
            <person name="McCombie W.R."/>
            <person name="Ouyang S."/>
            <person name="Schwartz D.C."/>
            <person name="Tanaka T."/>
            <person name="Wu J."/>
            <person name="Zhou S."/>
            <person name="Childs K.L."/>
            <person name="Davidson R.M."/>
            <person name="Lin H."/>
            <person name="Quesada-Ocampo L."/>
            <person name="Vaillancourt B."/>
            <person name="Sakai H."/>
            <person name="Lee S.S."/>
            <person name="Kim J."/>
            <person name="Numa H."/>
            <person name="Itoh T."/>
            <person name="Buell C.R."/>
            <person name="Matsumoto T."/>
        </authorList>
    </citation>
    <scope>NUCLEOTIDE SEQUENCE [LARGE SCALE GENOMIC DNA]</scope>
    <source>
        <strain evidence="3">cv. Nipponbare</strain>
    </source>
</reference>
<feature type="compositionally biased region" description="Basic and acidic residues" evidence="1">
    <location>
        <begin position="76"/>
        <end position="94"/>
    </location>
</feature>
<protein>
    <submittedName>
        <fullName evidence="2">Os07g0119475 protein</fullName>
    </submittedName>
</protein>
<dbReference type="InParanoid" id="A0A0P0X277"/>
<dbReference type="Proteomes" id="UP000059680">
    <property type="component" value="Chromosome 7"/>
</dbReference>
<dbReference type="eggNOG" id="ENOG502R7G1">
    <property type="taxonomic scope" value="Eukaryota"/>
</dbReference>
<dbReference type="FunCoup" id="A0A0P0X277">
    <property type="interactions" value="5"/>
</dbReference>
<feature type="compositionally biased region" description="Basic residues" evidence="1">
    <location>
        <begin position="146"/>
        <end position="155"/>
    </location>
</feature>
<dbReference type="EMBL" id="AP014963">
    <property type="protein sequence ID" value="BAS99835.1"/>
    <property type="molecule type" value="Genomic_DNA"/>
</dbReference>
<feature type="compositionally biased region" description="Basic residues" evidence="1">
    <location>
        <begin position="24"/>
        <end position="36"/>
    </location>
</feature>
<evidence type="ECO:0000313" key="3">
    <source>
        <dbReference type="Proteomes" id="UP000059680"/>
    </source>
</evidence>
<feature type="region of interest" description="Disordered" evidence="1">
    <location>
        <begin position="130"/>
        <end position="161"/>
    </location>
</feature>
<dbReference type="PaxDb" id="39947-A0A0P0X277"/>
<evidence type="ECO:0000256" key="1">
    <source>
        <dbReference type="SAM" id="MobiDB-lite"/>
    </source>
</evidence>
<dbReference type="Gramene" id="Os07t0119475-00">
    <property type="protein sequence ID" value="Os07t0119475-00"/>
    <property type="gene ID" value="Os07g0119475"/>
</dbReference>
<feature type="region of interest" description="Disordered" evidence="1">
    <location>
        <begin position="22"/>
        <end position="41"/>
    </location>
</feature>
<reference evidence="3" key="1">
    <citation type="journal article" date="2005" name="Nature">
        <title>The map-based sequence of the rice genome.</title>
        <authorList>
            <consortium name="International rice genome sequencing project (IRGSP)"/>
            <person name="Matsumoto T."/>
            <person name="Wu J."/>
            <person name="Kanamori H."/>
            <person name="Katayose Y."/>
            <person name="Fujisawa M."/>
            <person name="Namiki N."/>
            <person name="Mizuno H."/>
            <person name="Yamamoto K."/>
            <person name="Antonio B.A."/>
            <person name="Baba T."/>
            <person name="Sakata K."/>
            <person name="Nagamura Y."/>
            <person name="Aoki H."/>
            <person name="Arikawa K."/>
            <person name="Arita K."/>
            <person name="Bito T."/>
            <person name="Chiden Y."/>
            <person name="Fujitsuka N."/>
            <person name="Fukunaka R."/>
            <person name="Hamada M."/>
            <person name="Harada C."/>
            <person name="Hayashi A."/>
            <person name="Hijishita S."/>
            <person name="Honda M."/>
            <person name="Hosokawa S."/>
            <person name="Ichikawa Y."/>
            <person name="Idonuma A."/>
            <person name="Iijima M."/>
            <person name="Ikeda M."/>
            <person name="Ikeno M."/>
            <person name="Ito K."/>
            <person name="Ito S."/>
            <person name="Ito T."/>
            <person name="Ito Y."/>
            <person name="Ito Y."/>
            <person name="Iwabuchi A."/>
            <person name="Kamiya K."/>
            <person name="Karasawa W."/>
            <person name="Kurita K."/>
            <person name="Katagiri S."/>
            <person name="Kikuta A."/>
            <person name="Kobayashi H."/>
            <person name="Kobayashi N."/>
            <person name="Machita K."/>
            <person name="Maehara T."/>
            <person name="Masukawa M."/>
            <person name="Mizubayashi T."/>
            <person name="Mukai Y."/>
            <person name="Nagasaki H."/>
            <person name="Nagata Y."/>
            <person name="Naito S."/>
            <person name="Nakashima M."/>
            <person name="Nakama Y."/>
            <person name="Nakamichi Y."/>
            <person name="Nakamura M."/>
            <person name="Meguro A."/>
            <person name="Negishi M."/>
            <person name="Ohta I."/>
            <person name="Ohta T."/>
            <person name="Okamoto M."/>
            <person name="Ono N."/>
            <person name="Saji S."/>
            <person name="Sakaguchi M."/>
            <person name="Sakai K."/>
            <person name="Shibata M."/>
            <person name="Shimokawa T."/>
            <person name="Song J."/>
            <person name="Takazaki Y."/>
            <person name="Terasawa K."/>
            <person name="Tsugane M."/>
            <person name="Tsuji K."/>
            <person name="Ueda S."/>
            <person name="Waki K."/>
            <person name="Yamagata H."/>
            <person name="Yamamoto M."/>
            <person name="Yamamoto S."/>
            <person name="Yamane H."/>
            <person name="Yoshiki S."/>
            <person name="Yoshihara R."/>
            <person name="Yukawa K."/>
            <person name="Zhong H."/>
            <person name="Yano M."/>
            <person name="Yuan Q."/>
            <person name="Ouyang S."/>
            <person name="Liu J."/>
            <person name="Jones K.M."/>
            <person name="Gansberger K."/>
            <person name="Moffat K."/>
            <person name="Hill J."/>
            <person name="Bera J."/>
            <person name="Fadrosh D."/>
            <person name="Jin S."/>
            <person name="Johri S."/>
            <person name="Kim M."/>
            <person name="Overton L."/>
            <person name="Reardon M."/>
            <person name="Tsitrin T."/>
            <person name="Vuong H."/>
            <person name="Weaver B."/>
            <person name="Ciecko A."/>
            <person name="Tallon L."/>
            <person name="Jackson J."/>
            <person name="Pai G."/>
            <person name="Aken S.V."/>
            <person name="Utterback T."/>
            <person name="Reidmuller S."/>
            <person name="Feldblyum T."/>
            <person name="Hsiao J."/>
            <person name="Zismann V."/>
            <person name="Iobst S."/>
            <person name="de Vazeille A.R."/>
            <person name="Buell C.R."/>
            <person name="Ying K."/>
            <person name="Li Y."/>
            <person name="Lu T."/>
            <person name="Huang Y."/>
            <person name="Zhao Q."/>
            <person name="Feng Q."/>
            <person name="Zhang L."/>
            <person name="Zhu J."/>
            <person name="Weng Q."/>
            <person name="Mu J."/>
            <person name="Lu Y."/>
            <person name="Fan D."/>
            <person name="Liu Y."/>
            <person name="Guan J."/>
            <person name="Zhang Y."/>
            <person name="Yu S."/>
            <person name="Liu X."/>
            <person name="Zhang Y."/>
            <person name="Hong G."/>
            <person name="Han B."/>
            <person name="Choisne N."/>
            <person name="Demange N."/>
            <person name="Orjeda G."/>
            <person name="Samain S."/>
            <person name="Cattolico L."/>
            <person name="Pelletier E."/>
            <person name="Couloux A."/>
            <person name="Segurens B."/>
            <person name="Wincker P."/>
            <person name="D'Hont A."/>
            <person name="Scarpelli C."/>
            <person name="Weissenbach J."/>
            <person name="Salanoubat M."/>
            <person name="Quetier F."/>
            <person name="Yu Y."/>
            <person name="Kim H.R."/>
            <person name="Rambo T."/>
            <person name="Currie J."/>
            <person name="Collura K."/>
            <person name="Luo M."/>
            <person name="Yang T."/>
            <person name="Ammiraju J.S.S."/>
            <person name="Engler F."/>
            <person name="Soderlund C."/>
            <person name="Wing R.A."/>
            <person name="Palmer L.E."/>
            <person name="de la Bastide M."/>
            <person name="Spiegel L."/>
            <person name="Nascimento L."/>
            <person name="Zutavern T."/>
            <person name="O'Shaughnessy A."/>
            <person name="Dike S."/>
            <person name="Dedhia N."/>
            <person name="Preston R."/>
            <person name="Balija V."/>
            <person name="McCombie W.R."/>
            <person name="Chow T."/>
            <person name="Chen H."/>
            <person name="Chung M."/>
            <person name="Chen C."/>
            <person name="Shaw J."/>
            <person name="Wu H."/>
            <person name="Hsiao K."/>
            <person name="Chao Y."/>
            <person name="Chu M."/>
            <person name="Cheng C."/>
            <person name="Hour A."/>
            <person name="Lee P."/>
            <person name="Lin S."/>
            <person name="Lin Y."/>
            <person name="Liou J."/>
            <person name="Liu S."/>
            <person name="Hsing Y."/>
            <person name="Raghuvanshi S."/>
            <person name="Mohanty A."/>
            <person name="Bharti A.K."/>
            <person name="Gaur A."/>
            <person name="Gupta V."/>
            <person name="Kumar D."/>
            <person name="Ravi V."/>
            <person name="Vij S."/>
            <person name="Kapur A."/>
            <person name="Khurana P."/>
            <person name="Khurana P."/>
            <person name="Khurana J.P."/>
            <person name="Tyagi A.K."/>
            <person name="Gaikwad K."/>
            <person name="Singh A."/>
            <person name="Dalal V."/>
            <person name="Srivastava S."/>
            <person name="Dixit A."/>
            <person name="Pal A.K."/>
            <person name="Ghazi I.A."/>
            <person name="Yadav M."/>
            <person name="Pandit A."/>
            <person name="Bhargava A."/>
            <person name="Sureshbabu K."/>
            <person name="Batra K."/>
            <person name="Sharma T.R."/>
            <person name="Mohapatra T."/>
            <person name="Singh N.K."/>
            <person name="Messing J."/>
            <person name="Nelson A.B."/>
            <person name="Fuks G."/>
            <person name="Kavchok S."/>
            <person name="Keizer G."/>
            <person name="Linton E."/>
            <person name="Llaca V."/>
            <person name="Song R."/>
            <person name="Tanyolac B."/>
            <person name="Young S."/>
            <person name="Ho-Il K."/>
            <person name="Hahn J.H."/>
            <person name="Sangsakoo G."/>
            <person name="Vanavichit A."/>
            <person name="de Mattos Luiz.A.T."/>
            <person name="Zimmer P.D."/>
            <person name="Malone G."/>
            <person name="Dellagostin O."/>
            <person name="de Oliveira A.C."/>
            <person name="Bevan M."/>
            <person name="Bancroft I."/>
            <person name="Minx P."/>
            <person name="Cordum H."/>
            <person name="Wilson R."/>
            <person name="Cheng Z."/>
            <person name="Jin W."/>
            <person name="Jiang J."/>
            <person name="Leong S.A."/>
            <person name="Iwama H."/>
            <person name="Gojobori T."/>
            <person name="Itoh T."/>
            <person name="Niimura Y."/>
            <person name="Fujii Y."/>
            <person name="Habara T."/>
            <person name="Sakai H."/>
            <person name="Sato Y."/>
            <person name="Wilson G."/>
            <person name="Kumar K."/>
            <person name="McCouch S."/>
            <person name="Juretic N."/>
            <person name="Hoen D."/>
            <person name="Wright S."/>
            <person name="Bruskiewich R."/>
            <person name="Bureau T."/>
            <person name="Miyao A."/>
            <person name="Hirochika H."/>
            <person name="Nishikawa T."/>
            <person name="Kadowaki K."/>
            <person name="Sugiura M."/>
            <person name="Burr B."/>
            <person name="Sasaki T."/>
        </authorList>
    </citation>
    <scope>NUCLEOTIDE SEQUENCE [LARGE SCALE GENOMIC DNA]</scope>
    <source>
        <strain evidence="3">cv. Nipponbare</strain>
    </source>
</reference>
<proteinExistence type="predicted"/>
<sequence length="399" mass="45344">MPRLQLVLRVLEHHLDELVQVEPHHRRPRPRRRAVGPRRDAVPADDIGDVVVVHELERRVGDDERHAVDGVPALPGEHRRGVGEHQRPRRRDGAVVERPLRVGPRRARRQVPPERPRLVHRPLRLLRRRRRERAGRPGHGAAVVQRPRRHQRRRARAEPRGRHDGVVLRRLVERDEERHRLADMDVERVVHVLHRVRPLHLHQPQRVPLDPDIDGRLHPDIGHPEQVRPPLVADERRRRRHAIDEQRVGRRERATAAGVERLPQLLMPGLVPVADEEREVAGGRRVRDGDGRALVDVERAEAAGGAVHGDGGEVDEGADLVLGLELVGVVGARGDWAVGAQHAVLPRVLALLDAIPCQEERLVQVVEHVHDDVVVRHAVDSRPRKLAIDQDALRLSREG</sequence>
<gene>
    <name evidence="2" type="ordered locus">Os07g0119475</name>
    <name evidence="2" type="ORF">OSNPB_070119475</name>
</gene>
<feature type="region of interest" description="Disordered" evidence="1">
    <location>
        <begin position="67"/>
        <end position="94"/>
    </location>
</feature>
<name>A0A0P0X277_ORYSJ</name>
<accession>A0A0P0X277</accession>
<evidence type="ECO:0000313" key="2">
    <source>
        <dbReference type="EMBL" id="BAS99835.1"/>
    </source>
</evidence>